<dbReference type="EMBL" id="LUXM01000018">
    <property type="protein sequence ID" value="KZU96619.1"/>
    <property type="molecule type" value="Genomic_DNA"/>
</dbReference>
<comment type="caution">
    <text evidence="1">The sequence shown here is derived from an EMBL/GenBank/DDBJ whole genome shotgun (WGS) entry which is preliminary data.</text>
</comment>
<accession>A0A165RYF2</accession>
<dbReference type="RefSeq" id="WP_033609007.1">
    <property type="nucleotide sequence ID" value="NZ_CP010528.1"/>
</dbReference>
<organism evidence="1 2">
    <name type="scientific">Lactiplantibacillus plantarum</name>
    <name type="common">Lactobacillus plantarum</name>
    <dbReference type="NCBI Taxonomy" id="1590"/>
    <lineage>
        <taxon>Bacteria</taxon>
        <taxon>Bacillati</taxon>
        <taxon>Bacillota</taxon>
        <taxon>Bacilli</taxon>
        <taxon>Lactobacillales</taxon>
        <taxon>Lactobacillaceae</taxon>
        <taxon>Lactiplantibacillus</taxon>
    </lineage>
</organism>
<dbReference type="AlphaFoldDB" id="A0A165RYF2"/>
<dbReference type="KEGG" id="lpb:SH83_13875"/>
<reference evidence="1 2" key="1">
    <citation type="submission" date="2016-03" db="EMBL/GenBank/DDBJ databases">
        <title>Comparative genomics of 54 Lactobacillus plantarum strains reveals genomic uncoupling from niche constraints.</title>
        <authorList>
            <person name="Martino M.E."/>
        </authorList>
    </citation>
    <scope>NUCLEOTIDE SEQUENCE [LARGE SCALE GENOMIC DNA]</scope>
    <source>
        <strain evidence="1 2">19.1</strain>
    </source>
</reference>
<dbReference type="Proteomes" id="UP000076882">
    <property type="component" value="Unassembled WGS sequence"/>
</dbReference>
<name>A0A165RYF2_LACPN</name>
<evidence type="ECO:0000313" key="2">
    <source>
        <dbReference type="Proteomes" id="UP000076882"/>
    </source>
</evidence>
<sequence length="101" mass="11542">MAVKIVTLCGSRKYAAVFETVELALSKQGVIVLKPVFSDEVLTPIELQNLRQTHLKKIDLADEVVVINVAGYIGERTRQEIDYAQRQHKRIRYYAVTESEH</sequence>
<evidence type="ECO:0000313" key="1">
    <source>
        <dbReference type="EMBL" id="KZU96619.1"/>
    </source>
</evidence>
<gene>
    <name evidence="1" type="ORF">Lp19_0595</name>
</gene>
<dbReference type="PATRIC" id="fig|1590.142.peg.2968"/>
<proteinExistence type="predicted"/>
<protein>
    <submittedName>
        <fullName evidence="1">Uncharacterized protein</fullName>
    </submittedName>
</protein>